<feature type="transmembrane region" description="Helical" evidence="1">
    <location>
        <begin position="136"/>
        <end position="158"/>
    </location>
</feature>
<organism evidence="2">
    <name type="scientific">candidate division WOR-3 bacterium</name>
    <dbReference type="NCBI Taxonomy" id="2052148"/>
    <lineage>
        <taxon>Bacteria</taxon>
        <taxon>Bacteria division WOR-3</taxon>
    </lineage>
</organism>
<keyword evidence="1" id="KW-0472">Membrane</keyword>
<evidence type="ECO:0000256" key="1">
    <source>
        <dbReference type="SAM" id="Phobius"/>
    </source>
</evidence>
<keyword evidence="1" id="KW-0812">Transmembrane</keyword>
<dbReference type="AlphaFoldDB" id="A0A7C4U625"/>
<name>A0A7C4U625_UNCW3</name>
<feature type="transmembrane region" description="Helical" evidence="1">
    <location>
        <begin position="170"/>
        <end position="190"/>
    </location>
</feature>
<accession>A0A7C4U625</accession>
<feature type="transmembrane region" description="Helical" evidence="1">
    <location>
        <begin position="71"/>
        <end position="87"/>
    </location>
</feature>
<feature type="transmembrane region" description="Helical" evidence="1">
    <location>
        <begin position="36"/>
        <end position="59"/>
    </location>
</feature>
<reference evidence="2" key="1">
    <citation type="journal article" date="2020" name="mSystems">
        <title>Genome- and Community-Level Interaction Insights into Carbon Utilization and Element Cycling Functions of Hydrothermarchaeota in Hydrothermal Sediment.</title>
        <authorList>
            <person name="Zhou Z."/>
            <person name="Liu Y."/>
            <person name="Xu W."/>
            <person name="Pan J."/>
            <person name="Luo Z.H."/>
            <person name="Li M."/>
        </authorList>
    </citation>
    <scope>NUCLEOTIDE SEQUENCE [LARGE SCALE GENOMIC DNA]</scope>
    <source>
        <strain evidence="2">SpSt-780</strain>
    </source>
</reference>
<feature type="transmembrane region" description="Helical" evidence="1">
    <location>
        <begin position="7"/>
        <end position="24"/>
    </location>
</feature>
<evidence type="ECO:0000313" key="2">
    <source>
        <dbReference type="EMBL" id="HGW90956.1"/>
    </source>
</evidence>
<gene>
    <name evidence="2" type="ORF">ENV67_00230</name>
</gene>
<protein>
    <submittedName>
        <fullName evidence="2">Uncharacterized protein</fullName>
    </submittedName>
</protein>
<dbReference type="EMBL" id="DTHG01000004">
    <property type="protein sequence ID" value="HGW90956.1"/>
    <property type="molecule type" value="Genomic_DNA"/>
</dbReference>
<feature type="transmembrane region" description="Helical" evidence="1">
    <location>
        <begin position="93"/>
        <end position="115"/>
    </location>
</feature>
<comment type="caution">
    <text evidence="2">The sequence shown here is derived from an EMBL/GenBank/DDBJ whole genome shotgun (WGS) entry which is preliminary data.</text>
</comment>
<keyword evidence="1" id="KW-1133">Transmembrane helix</keyword>
<proteinExistence type="predicted"/>
<sequence length="212" mass="24023">MNISTDIWVWIAALLTLFIYSFLYKDNPFYKFAEHLFIGIGVGYTTVLLWFNSVIPKLWNPLVHGTSPMRFFLIIPILIGALMFSIFSKKNNWLIRIPIAIYIGAGSGLAIPLDFEGLIFEQVKGTILTKSMFNSFIVGFSSIVLFIGVIATLVYFYFSKEHKGFVGKTARVGIFYIMIAFGASFGYTVMARVSLLIGRMQFLLHNWLGIIK</sequence>